<reference evidence="1" key="1">
    <citation type="submission" date="2014-05" db="EMBL/GenBank/DDBJ databases">
        <authorList>
            <person name="Chronopoulou M."/>
        </authorList>
    </citation>
    <scope>NUCLEOTIDE SEQUENCE</scope>
    <source>
        <tissue evidence="1">Whole organism</tissue>
    </source>
</reference>
<dbReference type="EMBL" id="HACA01016269">
    <property type="protein sequence ID" value="CDW33630.1"/>
    <property type="molecule type" value="Transcribed_RNA"/>
</dbReference>
<protein>
    <submittedName>
        <fullName evidence="1">Uncharacterized protein</fullName>
    </submittedName>
</protein>
<organism evidence="1">
    <name type="scientific">Lepeophtheirus salmonis</name>
    <name type="common">Salmon louse</name>
    <name type="synonym">Caligus salmonis</name>
    <dbReference type="NCBI Taxonomy" id="72036"/>
    <lineage>
        <taxon>Eukaryota</taxon>
        <taxon>Metazoa</taxon>
        <taxon>Ecdysozoa</taxon>
        <taxon>Arthropoda</taxon>
        <taxon>Crustacea</taxon>
        <taxon>Multicrustacea</taxon>
        <taxon>Hexanauplia</taxon>
        <taxon>Copepoda</taxon>
        <taxon>Siphonostomatoida</taxon>
        <taxon>Caligidae</taxon>
        <taxon>Lepeophtheirus</taxon>
    </lineage>
</organism>
<proteinExistence type="predicted"/>
<name>A0A0K2U6F3_LEPSM</name>
<accession>A0A0K2U6F3</accession>
<sequence>MAPNGFLTNLQFLGNGISAHMLVQLEDFHYFIDFFEVHITRTKSL</sequence>
<dbReference type="AlphaFoldDB" id="A0A0K2U6F3"/>
<evidence type="ECO:0000313" key="1">
    <source>
        <dbReference type="EMBL" id="CDW33630.1"/>
    </source>
</evidence>